<dbReference type="Gene3D" id="3.30.70.1620">
    <property type="match status" value="1"/>
</dbReference>
<dbReference type="SUPFAM" id="SSF75553">
    <property type="entry name" value="Smc hinge domain"/>
    <property type="match status" value="1"/>
</dbReference>
<accession>A0A0E0DTH9</accession>
<reference evidence="8" key="2">
    <citation type="submission" date="2018-05" db="EMBL/GenBank/DDBJ databases">
        <title>OmerRS3 (Oryza meridionalis Reference Sequence Version 3).</title>
        <authorList>
            <person name="Zhang J."/>
            <person name="Kudrna D."/>
            <person name="Lee S."/>
            <person name="Talag J."/>
            <person name="Welchert J."/>
            <person name="Wing R.A."/>
        </authorList>
    </citation>
    <scope>NUCLEOTIDE SEQUENCE [LARGE SCALE GENOMIC DNA]</scope>
    <source>
        <strain evidence="8">cv. OR44</strain>
    </source>
</reference>
<evidence type="ECO:0000256" key="1">
    <source>
        <dbReference type="ARBA" id="ARBA00022741"/>
    </source>
</evidence>
<dbReference type="InterPro" id="IPR036277">
    <property type="entry name" value="SMC_hinge_sf"/>
</dbReference>
<dbReference type="EnsemblPlants" id="OMERI05G19470.1">
    <property type="protein sequence ID" value="OMERI05G19470.1"/>
    <property type="gene ID" value="OMERI05G19470"/>
</dbReference>
<feature type="region of interest" description="Disordered" evidence="6">
    <location>
        <begin position="28"/>
        <end position="51"/>
    </location>
</feature>
<evidence type="ECO:0000256" key="5">
    <source>
        <dbReference type="SAM" id="Coils"/>
    </source>
</evidence>
<dbReference type="PANTHER" id="PTHR18937:SF172">
    <property type="entry name" value="STRUCTURAL MAINTENANCE OF CHROMOSOMES PROTEIN"/>
    <property type="match status" value="1"/>
</dbReference>
<dbReference type="Pfam" id="PF06470">
    <property type="entry name" value="SMC_hinge"/>
    <property type="match status" value="1"/>
</dbReference>
<evidence type="ECO:0000256" key="3">
    <source>
        <dbReference type="ARBA" id="ARBA00023054"/>
    </source>
</evidence>
<keyword evidence="3 5" id="KW-0175">Coiled coil</keyword>
<dbReference type="GO" id="GO:0005524">
    <property type="term" value="F:ATP binding"/>
    <property type="evidence" value="ECO:0007669"/>
    <property type="project" value="UniProtKB-KW"/>
</dbReference>
<keyword evidence="1" id="KW-0547">Nucleotide-binding</keyword>
<dbReference type="PANTHER" id="PTHR18937">
    <property type="entry name" value="STRUCTURAL MAINTENANCE OF CHROMOSOMES SMC FAMILY MEMBER"/>
    <property type="match status" value="1"/>
</dbReference>
<reference evidence="8" key="1">
    <citation type="submission" date="2015-04" db="UniProtKB">
        <authorList>
            <consortium name="EnsemblPlants"/>
        </authorList>
    </citation>
    <scope>IDENTIFICATION</scope>
</reference>
<proteinExistence type="predicted"/>
<dbReference type="Proteomes" id="UP000008021">
    <property type="component" value="Chromosome 5"/>
</dbReference>
<protein>
    <recommendedName>
        <fullName evidence="7">SMC hinge domain-containing protein</fullName>
    </recommendedName>
</protein>
<sequence>MESIKEQIKAKDTYIMELQEKIEKHHSEANEARKVEQEKQTHHLRKLQEKVKTPEGVPRLFDLVKVKDEKLKLAFFATLGNTIVASDLDQATRIAYSAASEFRRVVTLDGALFEKSGTMSGGGSKPRGGKMGTSIRESISEEAVANAENDLNKLVDQLNRLREKINDAKKGYRALEDAKSRFEMELAKAKKEILCVNRQQLDKTSSDINRHKVRITTCEKLVKKLTKGIEESRKEKEKLLAEKEKMMSIFKEIEKAAFTVQEDYKKTQEMMDNHKDELDKTKVEYNKLKKAMDELRSSEVDVQYKLQDTKKLAKEWEMKVKTFRKKLDDIQTNLVKHMDQIQKDAIDHEKLKETLSDEQLNEACDMRKAVEMVALLEAQLKDLSPNLDSIAEYRTKARVYGERVDELNATTQERDDLKKQYDALRKRRLDEFMAGFNIISLKLKEMYQMITLGGDAELELVDSLDPFSEDA</sequence>
<evidence type="ECO:0000313" key="9">
    <source>
        <dbReference type="Proteomes" id="UP000008021"/>
    </source>
</evidence>
<dbReference type="STRING" id="40149.A0A0E0DTH9"/>
<dbReference type="InterPro" id="IPR027417">
    <property type="entry name" value="P-loop_NTPase"/>
</dbReference>
<evidence type="ECO:0000259" key="7">
    <source>
        <dbReference type="Pfam" id="PF06470"/>
    </source>
</evidence>
<dbReference type="InterPro" id="IPR010935">
    <property type="entry name" value="SMC_hinge"/>
</dbReference>
<evidence type="ECO:0000256" key="6">
    <source>
        <dbReference type="SAM" id="MobiDB-lite"/>
    </source>
</evidence>
<dbReference type="Gramene" id="OMERI05G19470.1">
    <property type="protein sequence ID" value="OMERI05G19470.1"/>
    <property type="gene ID" value="OMERI05G19470"/>
</dbReference>
<evidence type="ECO:0000256" key="2">
    <source>
        <dbReference type="ARBA" id="ARBA00022840"/>
    </source>
</evidence>
<dbReference type="Gene3D" id="3.40.50.300">
    <property type="entry name" value="P-loop containing nucleotide triphosphate hydrolases"/>
    <property type="match status" value="1"/>
</dbReference>
<dbReference type="eggNOG" id="KOG0996">
    <property type="taxonomic scope" value="Eukaryota"/>
</dbReference>
<keyword evidence="9" id="KW-1185">Reference proteome</keyword>
<evidence type="ECO:0000256" key="4">
    <source>
        <dbReference type="ARBA" id="ARBA00023242"/>
    </source>
</evidence>
<organism evidence="8">
    <name type="scientific">Oryza meridionalis</name>
    <dbReference type="NCBI Taxonomy" id="40149"/>
    <lineage>
        <taxon>Eukaryota</taxon>
        <taxon>Viridiplantae</taxon>
        <taxon>Streptophyta</taxon>
        <taxon>Embryophyta</taxon>
        <taxon>Tracheophyta</taxon>
        <taxon>Spermatophyta</taxon>
        <taxon>Magnoliopsida</taxon>
        <taxon>Liliopsida</taxon>
        <taxon>Poales</taxon>
        <taxon>Poaceae</taxon>
        <taxon>BOP clade</taxon>
        <taxon>Oryzoideae</taxon>
        <taxon>Oryzeae</taxon>
        <taxon>Oryzinae</taxon>
        <taxon>Oryza</taxon>
    </lineage>
</organism>
<dbReference type="HOGENOM" id="CLU_505885_0_0_1"/>
<feature type="coiled-coil region" evidence="5">
    <location>
        <begin position="144"/>
        <end position="358"/>
    </location>
</feature>
<dbReference type="AlphaFoldDB" id="A0A0E0DTH9"/>
<dbReference type="GO" id="GO:0007076">
    <property type="term" value="P:mitotic chromosome condensation"/>
    <property type="evidence" value="ECO:0007669"/>
    <property type="project" value="TreeGrafter"/>
</dbReference>
<keyword evidence="2" id="KW-0067">ATP-binding</keyword>
<feature type="domain" description="SMC hinge" evidence="7">
    <location>
        <begin position="48"/>
        <end position="95"/>
    </location>
</feature>
<dbReference type="GO" id="GO:0000796">
    <property type="term" value="C:condensin complex"/>
    <property type="evidence" value="ECO:0007669"/>
    <property type="project" value="TreeGrafter"/>
</dbReference>
<keyword evidence="4" id="KW-0539">Nucleus</keyword>
<evidence type="ECO:0000313" key="8">
    <source>
        <dbReference type="EnsemblPlants" id="OMERI05G19470.1"/>
    </source>
</evidence>
<name>A0A0E0DTH9_9ORYZ</name>